<organism evidence="2 3">
    <name type="scientific">Algibacter agarivorans</name>
    <dbReference type="NCBI Taxonomy" id="1109741"/>
    <lineage>
        <taxon>Bacteria</taxon>
        <taxon>Pseudomonadati</taxon>
        <taxon>Bacteroidota</taxon>
        <taxon>Flavobacteriia</taxon>
        <taxon>Flavobacteriales</taxon>
        <taxon>Flavobacteriaceae</taxon>
        <taxon>Algibacter</taxon>
    </lineage>
</organism>
<dbReference type="RefSeq" id="WP_345192914.1">
    <property type="nucleotide sequence ID" value="NZ_BAABJJ010000039.1"/>
</dbReference>
<feature type="transmembrane region" description="Helical" evidence="1">
    <location>
        <begin position="6"/>
        <end position="21"/>
    </location>
</feature>
<evidence type="ECO:0000313" key="3">
    <source>
        <dbReference type="Proteomes" id="UP001501302"/>
    </source>
</evidence>
<reference evidence="3" key="1">
    <citation type="journal article" date="2019" name="Int. J. Syst. Evol. Microbiol.">
        <title>The Global Catalogue of Microorganisms (GCM) 10K type strain sequencing project: providing services to taxonomists for standard genome sequencing and annotation.</title>
        <authorList>
            <consortium name="The Broad Institute Genomics Platform"/>
            <consortium name="The Broad Institute Genome Sequencing Center for Infectious Disease"/>
            <person name="Wu L."/>
            <person name="Ma J."/>
        </authorList>
    </citation>
    <scope>NUCLEOTIDE SEQUENCE [LARGE SCALE GENOMIC DNA]</scope>
    <source>
        <strain evidence="3">JCM 18285</strain>
    </source>
</reference>
<keyword evidence="3" id="KW-1185">Reference proteome</keyword>
<comment type="caution">
    <text evidence="2">The sequence shown here is derived from an EMBL/GenBank/DDBJ whole genome shotgun (WGS) entry which is preliminary data.</text>
</comment>
<keyword evidence="1" id="KW-0812">Transmembrane</keyword>
<dbReference type="EMBL" id="BAABJJ010000039">
    <property type="protein sequence ID" value="GAA4952352.1"/>
    <property type="molecule type" value="Genomic_DNA"/>
</dbReference>
<dbReference type="Proteomes" id="UP001501302">
    <property type="component" value="Unassembled WGS sequence"/>
</dbReference>
<accession>A0ABP9GZL3</accession>
<feature type="transmembrane region" description="Helical" evidence="1">
    <location>
        <begin position="28"/>
        <end position="45"/>
    </location>
</feature>
<sequence>MKYLNYILIIVGAFVAMYAKTGMDQNQYVLIGGLVVLMIGVYRVARTIPSKTDDDAEDNPENE</sequence>
<keyword evidence="1" id="KW-0472">Membrane</keyword>
<proteinExistence type="predicted"/>
<protein>
    <submittedName>
        <fullName evidence="2">Uncharacterized protein</fullName>
    </submittedName>
</protein>
<evidence type="ECO:0000313" key="2">
    <source>
        <dbReference type="EMBL" id="GAA4952352.1"/>
    </source>
</evidence>
<gene>
    <name evidence="2" type="ORF">GCM10023314_27240</name>
</gene>
<evidence type="ECO:0000256" key="1">
    <source>
        <dbReference type="SAM" id="Phobius"/>
    </source>
</evidence>
<keyword evidence="1" id="KW-1133">Transmembrane helix</keyword>
<name>A0ABP9GZL3_9FLAO</name>